<evidence type="ECO:0000313" key="7">
    <source>
        <dbReference type="Proteomes" id="UP000095038"/>
    </source>
</evidence>
<dbReference type="InterPro" id="IPR015943">
    <property type="entry name" value="WD40/YVTN_repeat-like_dom_sf"/>
</dbReference>
<feature type="domain" description="Lethal giant larvae (Lgl)-like C-terminal" evidence="5">
    <location>
        <begin position="527"/>
        <end position="927"/>
    </location>
</feature>
<keyword evidence="7" id="KW-1185">Reference proteome</keyword>
<dbReference type="InParanoid" id="A0A1D2VQH0"/>
<keyword evidence="2" id="KW-0268">Exocytosis</keyword>
<evidence type="ECO:0000256" key="1">
    <source>
        <dbReference type="ARBA" id="ARBA00008070"/>
    </source>
</evidence>
<dbReference type="RefSeq" id="XP_020050157.1">
    <property type="nucleotide sequence ID" value="XM_020189700.1"/>
</dbReference>
<keyword evidence="3" id="KW-0853">WD repeat</keyword>
<dbReference type="SUPFAM" id="SSF50978">
    <property type="entry name" value="WD40 repeat-like"/>
    <property type="match status" value="1"/>
</dbReference>
<dbReference type="Proteomes" id="UP000095038">
    <property type="component" value="Unassembled WGS sequence"/>
</dbReference>
<dbReference type="InterPro" id="IPR036322">
    <property type="entry name" value="WD40_repeat_dom_sf"/>
</dbReference>
<dbReference type="EMBL" id="KV454475">
    <property type="protein sequence ID" value="ODV63850.1"/>
    <property type="molecule type" value="Genomic_DNA"/>
</dbReference>
<feature type="non-terminal residue" evidence="6">
    <location>
        <position position="1027"/>
    </location>
</feature>
<feature type="region of interest" description="Disordered" evidence="4">
    <location>
        <begin position="959"/>
        <end position="982"/>
    </location>
</feature>
<gene>
    <name evidence="6" type="ORF">ASCRUDRAFT_21632</name>
</gene>
<evidence type="ECO:0000256" key="4">
    <source>
        <dbReference type="SAM" id="MobiDB-lite"/>
    </source>
</evidence>
<comment type="similarity">
    <text evidence="1">Belongs to the WD repeat L(2)GL family.</text>
</comment>
<dbReference type="GeneID" id="30963336"/>
<dbReference type="GO" id="GO:0006887">
    <property type="term" value="P:exocytosis"/>
    <property type="evidence" value="ECO:0007669"/>
    <property type="project" value="UniProtKB-KW"/>
</dbReference>
<reference evidence="7" key="1">
    <citation type="submission" date="2016-05" db="EMBL/GenBank/DDBJ databases">
        <title>Comparative genomics of biotechnologically important yeasts.</title>
        <authorList>
            <consortium name="DOE Joint Genome Institute"/>
            <person name="Riley R."/>
            <person name="Haridas S."/>
            <person name="Wolfe K.H."/>
            <person name="Lopes M.R."/>
            <person name="Hittinger C.T."/>
            <person name="Goker M."/>
            <person name="Salamov A."/>
            <person name="Wisecaver J."/>
            <person name="Long T.M."/>
            <person name="Aerts A.L."/>
            <person name="Barry K."/>
            <person name="Choi C."/>
            <person name="Clum A."/>
            <person name="Coughlan A.Y."/>
            <person name="Deshpande S."/>
            <person name="Douglass A.P."/>
            <person name="Hanson S.J."/>
            <person name="Klenk H.-P."/>
            <person name="Labutti K."/>
            <person name="Lapidus A."/>
            <person name="Lindquist E."/>
            <person name="Lipzen A."/>
            <person name="Meier-Kolthoff J.P."/>
            <person name="Ohm R.A."/>
            <person name="Otillar R.P."/>
            <person name="Pangilinan J."/>
            <person name="Peng Y."/>
            <person name="Rokas A."/>
            <person name="Rosa C.A."/>
            <person name="Scheuner C."/>
            <person name="Sibirny A.A."/>
            <person name="Slot J.C."/>
            <person name="Stielow J.B."/>
            <person name="Sun H."/>
            <person name="Kurtzman C.P."/>
            <person name="Blackwell M."/>
            <person name="Grigoriev I.V."/>
            <person name="Jeffries T.W."/>
        </authorList>
    </citation>
    <scope>NUCLEOTIDE SEQUENCE [LARGE SCALE GENOMIC DNA]</scope>
    <source>
        <strain evidence="7">DSM 1968</strain>
    </source>
</reference>
<protein>
    <recommendedName>
        <fullName evidence="5">Lethal giant larvae (Lgl)-like C-terminal domain-containing protein</fullName>
    </recommendedName>
</protein>
<dbReference type="PANTHER" id="PTHR10241">
    <property type="entry name" value="LETHAL 2 GIANT LARVAE PROTEIN"/>
    <property type="match status" value="1"/>
</dbReference>
<dbReference type="PANTHER" id="PTHR10241:SF25">
    <property type="entry name" value="TOMOSYN, ISOFORM C"/>
    <property type="match status" value="1"/>
</dbReference>
<accession>A0A1D2VQH0</accession>
<name>A0A1D2VQH0_9ASCO</name>
<feature type="compositionally biased region" description="Polar residues" evidence="4">
    <location>
        <begin position="968"/>
        <end position="982"/>
    </location>
</feature>
<sequence length="1027" mass="113674">MFKGRNKLKSVKNIIKTAGDVDYSSHLSSDLFDVIQLNSYGFSNTGNLCMGFDPVQSLLAISNSEYIYVFGQSHVQVSFKINAPIVDLRFIKGVFLVAIDARSNVLVFSLKSNRFLTTYSAPGKVTAIESDPSLDYLLLGVSSGMIYCFNVSTGNATSFHLQSFQRQILARKRKNNRASVSLNSPVKSIQFNPRDFGSILIAYSDLAVVYSVSTNNLKLELCYELQPGAPGGNNSNLSSYRYPKIIKALYHPNGLNILTAHDDGSLVFWDANSGELLQARSIFDININIPQNQRFAANQETLYTEFTQIEWICEENPENTALLIVGGDSFQNSPVVNNNIVMIQFNTTPKYSITSYEKMGDFYANPKHLKIFPISQEFLISNFLSLPTASPYFHGNHAPEFILVSLQNGDLELLKFPQGTLEYSSSLLSPAISWILPKISYLTATPVPRPQWLGIVETSKLNKNHPPILKGGLPSKTSGRIYAQKSVLFTGHKNGAIRIWDASNTELDESQVLEIDTTFGFNNSPKAAINQISFSAEVAELTCSNENGDVFFYRFGKNTNFTPQVTDSDLMALSRQFNKISLSKQNQPKSLVDISHIKPPYIYQGFLPRTFIPSTDPNIQVTSLENSDIGFSAVGYSNGDILITDNRNNPYILFIDNINNGMIKPTSNRNSLNSQNPFVSFFQFSISKVEQNSKYSSILLYIGTSIGQLITFEIIPADNGSFQLKYVSSIESNDGKIINIIPLDSSGKSTVARNAVFEQLSLGILIDSFIIVVSVADVRILKSPLVKSSHKLFNNFILSAHITIMNSSPDKNLLNFVLVCLLKSGIVDVLSVPSLLSIKQLRLPYNFDSDLGFQSVILPNGDIVVRFTESESILINIAKRGKLTDRTDLLFNDSLKVPSRPTINALQWARGTKLISKEDFDLIIGGDPAARARSKYPEETAIAKNIITSTAVDSILNMNDNDDDNGNTQVTRNSNRKTNQNSYANNVLKIAQTGLDNLGESINNLGDSVSQSINENVEQTKNSMMKS</sequence>
<dbReference type="GO" id="GO:0006893">
    <property type="term" value="P:Golgi to plasma membrane transport"/>
    <property type="evidence" value="ECO:0007669"/>
    <property type="project" value="TreeGrafter"/>
</dbReference>
<dbReference type="GO" id="GO:0019905">
    <property type="term" value="F:syntaxin binding"/>
    <property type="evidence" value="ECO:0007669"/>
    <property type="project" value="TreeGrafter"/>
</dbReference>
<dbReference type="GO" id="GO:0005096">
    <property type="term" value="F:GTPase activator activity"/>
    <property type="evidence" value="ECO:0007669"/>
    <property type="project" value="TreeGrafter"/>
</dbReference>
<dbReference type="OrthoDB" id="19944at2759"/>
<dbReference type="InterPro" id="IPR013905">
    <property type="entry name" value="Lgl_C_dom"/>
</dbReference>
<dbReference type="Gene3D" id="2.130.10.10">
    <property type="entry name" value="YVTN repeat-like/Quinoprotein amine dehydrogenase"/>
    <property type="match status" value="1"/>
</dbReference>
<evidence type="ECO:0000256" key="2">
    <source>
        <dbReference type="ARBA" id="ARBA00022483"/>
    </source>
</evidence>
<dbReference type="FunCoup" id="A0A1D2VQH0">
    <property type="interactions" value="150"/>
</dbReference>
<dbReference type="GO" id="GO:0005737">
    <property type="term" value="C:cytoplasm"/>
    <property type="evidence" value="ECO:0007669"/>
    <property type="project" value="TreeGrafter"/>
</dbReference>
<evidence type="ECO:0000256" key="3">
    <source>
        <dbReference type="PROSITE-ProRule" id="PRU00221"/>
    </source>
</evidence>
<dbReference type="PROSITE" id="PS50082">
    <property type="entry name" value="WD_REPEATS_2"/>
    <property type="match status" value="1"/>
</dbReference>
<dbReference type="STRING" id="1344418.A0A1D2VQH0"/>
<dbReference type="GO" id="GO:0045159">
    <property type="term" value="F:myosin II binding"/>
    <property type="evidence" value="ECO:0007669"/>
    <property type="project" value="TreeGrafter"/>
</dbReference>
<dbReference type="InterPro" id="IPR001680">
    <property type="entry name" value="WD40_rpt"/>
</dbReference>
<proteinExistence type="inferred from homology"/>
<dbReference type="AlphaFoldDB" id="A0A1D2VQH0"/>
<feature type="repeat" description="WD" evidence="3">
    <location>
        <begin position="250"/>
        <end position="279"/>
    </location>
</feature>
<evidence type="ECO:0000259" key="5">
    <source>
        <dbReference type="Pfam" id="PF08596"/>
    </source>
</evidence>
<evidence type="ECO:0000313" key="6">
    <source>
        <dbReference type="EMBL" id="ODV63850.1"/>
    </source>
</evidence>
<organism evidence="6 7">
    <name type="scientific">Ascoidea rubescens DSM 1968</name>
    <dbReference type="NCBI Taxonomy" id="1344418"/>
    <lineage>
        <taxon>Eukaryota</taxon>
        <taxon>Fungi</taxon>
        <taxon>Dikarya</taxon>
        <taxon>Ascomycota</taxon>
        <taxon>Saccharomycotina</taxon>
        <taxon>Saccharomycetes</taxon>
        <taxon>Ascoideaceae</taxon>
        <taxon>Ascoidea</taxon>
    </lineage>
</organism>
<dbReference type="GO" id="GO:0005886">
    <property type="term" value="C:plasma membrane"/>
    <property type="evidence" value="ECO:0007669"/>
    <property type="project" value="TreeGrafter"/>
</dbReference>
<dbReference type="Pfam" id="PF08596">
    <property type="entry name" value="Lgl_C"/>
    <property type="match status" value="1"/>
</dbReference>